<name>A0A2D3V3T8_9PEZI</name>
<dbReference type="STRING" id="112498.A0A2D3V3T8"/>
<feature type="compositionally biased region" description="Basic and acidic residues" evidence="1">
    <location>
        <begin position="28"/>
        <end position="43"/>
    </location>
</feature>
<protein>
    <submittedName>
        <fullName evidence="2">Uncharacterized protein</fullName>
    </submittedName>
</protein>
<accession>A0A2D3V3T8</accession>
<evidence type="ECO:0000313" key="2">
    <source>
        <dbReference type="EMBL" id="CZT22633.1"/>
    </source>
</evidence>
<dbReference type="RefSeq" id="XP_023629357.1">
    <property type="nucleotide sequence ID" value="XM_023773589.1"/>
</dbReference>
<dbReference type="EMBL" id="FJUY01000014">
    <property type="protein sequence ID" value="CZT22633.1"/>
    <property type="molecule type" value="Genomic_DNA"/>
</dbReference>
<dbReference type="Proteomes" id="UP000225277">
    <property type="component" value="Unassembled WGS sequence"/>
</dbReference>
<keyword evidence="3" id="KW-1185">Reference proteome</keyword>
<dbReference type="AlphaFoldDB" id="A0A2D3V3T8"/>
<feature type="compositionally biased region" description="Polar residues" evidence="1">
    <location>
        <begin position="1"/>
        <end position="18"/>
    </location>
</feature>
<feature type="region of interest" description="Disordered" evidence="1">
    <location>
        <begin position="1"/>
        <end position="43"/>
    </location>
</feature>
<proteinExistence type="predicted"/>
<dbReference type="GeneID" id="35603436"/>
<evidence type="ECO:0000313" key="3">
    <source>
        <dbReference type="Proteomes" id="UP000225277"/>
    </source>
</evidence>
<dbReference type="OrthoDB" id="3001700at2759"/>
<gene>
    <name evidence="2" type="ORF">RCC_08338</name>
</gene>
<sequence length="182" mass="19929">MTDQLQQTQESLSTASDQASEKWNVMSEEQKKQTFDALPEEQKKGKTSYVEWIQEGYHNQYRNWMPWIEDQYLKWFTKDNKTSYAAKDTLDKSKITGVSQIDNVQDGVHSTVSGTMGQGGLLQPVGDAVSKEGINRAERGEDVGYTQSMTDGVKGAGEGIVGGVKGAGGYVGGMFGGKEEAK</sequence>
<reference evidence="2 3" key="1">
    <citation type="submission" date="2016-03" db="EMBL/GenBank/DDBJ databases">
        <authorList>
            <person name="Ploux O."/>
        </authorList>
    </citation>
    <scope>NUCLEOTIDE SEQUENCE [LARGE SCALE GENOMIC DNA]</scope>
    <source>
        <strain evidence="2 3">URUG2</strain>
    </source>
</reference>
<organism evidence="2 3">
    <name type="scientific">Ramularia collo-cygni</name>
    <dbReference type="NCBI Taxonomy" id="112498"/>
    <lineage>
        <taxon>Eukaryota</taxon>
        <taxon>Fungi</taxon>
        <taxon>Dikarya</taxon>
        <taxon>Ascomycota</taxon>
        <taxon>Pezizomycotina</taxon>
        <taxon>Dothideomycetes</taxon>
        <taxon>Dothideomycetidae</taxon>
        <taxon>Mycosphaerellales</taxon>
        <taxon>Mycosphaerellaceae</taxon>
        <taxon>Ramularia</taxon>
    </lineage>
</organism>
<evidence type="ECO:0000256" key="1">
    <source>
        <dbReference type="SAM" id="MobiDB-lite"/>
    </source>
</evidence>